<dbReference type="CDD" id="cd12148">
    <property type="entry name" value="fungal_TF_MHR"/>
    <property type="match status" value="1"/>
</dbReference>
<feature type="compositionally biased region" description="Basic and acidic residues" evidence="2">
    <location>
        <begin position="47"/>
        <end position="61"/>
    </location>
</feature>
<dbReference type="PANTHER" id="PTHR13166">
    <property type="entry name" value="PROTEIN C6ORF149"/>
    <property type="match status" value="1"/>
</dbReference>
<dbReference type="Pfam" id="PF05347">
    <property type="entry name" value="Complex1_LYR"/>
    <property type="match status" value="1"/>
</dbReference>
<dbReference type="PANTHER" id="PTHR13166:SF7">
    <property type="entry name" value="LYR MOTIF-CONTAINING PROTEIN 4"/>
    <property type="match status" value="1"/>
</dbReference>
<evidence type="ECO:0000256" key="2">
    <source>
        <dbReference type="SAM" id="MobiDB-lite"/>
    </source>
</evidence>
<proteinExistence type="inferred from homology"/>
<dbReference type="AlphaFoldDB" id="G0S144"/>
<dbReference type="InterPro" id="IPR045297">
    <property type="entry name" value="Complex1_LYR_LYRM4"/>
</dbReference>
<dbReference type="STRING" id="759272.G0S144"/>
<dbReference type="GO" id="GO:1990221">
    <property type="term" value="C:L-cysteine desulfurase complex"/>
    <property type="evidence" value="ECO:0007669"/>
    <property type="project" value="TreeGrafter"/>
</dbReference>
<dbReference type="eggNOG" id="KOG3801">
    <property type="taxonomic scope" value="Eukaryota"/>
</dbReference>
<evidence type="ECO:0000313" key="5">
    <source>
        <dbReference type="Proteomes" id="UP000008066"/>
    </source>
</evidence>
<dbReference type="GO" id="GO:0005739">
    <property type="term" value="C:mitochondrion"/>
    <property type="evidence" value="ECO:0007669"/>
    <property type="project" value="TreeGrafter"/>
</dbReference>
<feature type="region of interest" description="Disordered" evidence="2">
    <location>
        <begin position="1"/>
        <end position="61"/>
    </location>
</feature>
<dbReference type="RefSeq" id="XP_006691746.1">
    <property type="nucleotide sequence ID" value="XM_006691683.1"/>
</dbReference>
<comment type="similarity">
    <text evidence="1">Belongs to the complex I LYR family.</text>
</comment>
<protein>
    <recommendedName>
        <fullName evidence="3">Complex 1 LYR protein domain-containing protein</fullName>
    </recommendedName>
</protein>
<dbReference type="InterPro" id="IPR051522">
    <property type="entry name" value="ISC_assembly_LYR"/>
</dbReference>
<evidence type="ECO:0000313" key="4">
    <source>
        <dbReference type="EMBL" id="EGS22754.1"/>
    </source>
</evidence>
<dbReference type="HOGENOM" id="CLU_011335_1_0_1"/>
<dbReference type="EMBL" id="GL988039">
    <property type="protein sequence ID" value="EGS22754.1"/>
    <property type="molecule type" value="Genomic_DNA"/>
</dbReference>
<dbReference type="GO" id="GO:0016226">
    <property type="term" value="P:iron-sulfur cluster assembly"/>
    <property type="evidence" value="ECO:0007669"/>
    <property type="project" value="InterPro"/>
</dbReference>
<gene>
    <name evidence="4" type="ORF">CTHT_0012290</name>
</gene>
<accession>G0S144</accession>
<keyword evidence="5" id="KW-1185">Reference proteome</keyword>
<dbReference type="CDD" id="cd20264">
    <property type="entry name" value="Complex1_LYR_LYRM4"/>
    <property type="match status" value="1"/>
</dbReference>
<feature type="region of interest" description="Disordered" evidence="2">
    <location>
        <begin position="349"/>
        <end position="394"/>
    </location>
</feature>
<dbReference type="Proteomes" id="UP000008066">
    <property type="component" value="Unassembled WGS sequence"/>
</dbReference>
<feature type="region of interest" description="Disordered" evidence="2">
    <location>
        <begin position="631"/>
        <end position="652"/>
    </location>
</feature>
<dbReference type="GeneID" id="18255267"/>
<evidence type="ECO:0000256" key="1">
    <source>
        <dbReference type="ARBA" id="ARBA00009508"/>
    </source>
</evidence>
<evidence type="ECO:0000259" key="3">
    <source>
        <dbReference type="Pfam" id="PF05347"/>
    </source>
</evidence>
<feature type="domain" description="Complex 1 LYR protein" evidence="3">
    <location>
        <begin position="558"/>
        <end position="610"/>
    </location>
</feature>
<reference evidence="4 5" key="1">
    <citation type="journal article" date="2011" name="Cell">
        <title>Insight into structure and assembly of the nuclear pore complex by utilizing the genome of a eukaryotic thermophile.</title>
        <authorList>
            <person name="Amlacher S."/>
            <person name="Sarges P."/>
            <person name="Flemming D."/>
            <person name="van Noort V."/>
            <person name="Kunze R."/>
            <person name="Devos D.P."/>
            <person name="Arumugam M."/>
            <person name="Bork P."/>
            <person name="Hurt E."/>
        </authorList>
    </citation>
    <scope>NUCLEOTIDE SEQUENCE [LARGE SCALE GENOMIC DNA]</scope>
    <source>
        <strain evidence="5">DSM 1495 / CBS 144.50 / IMI 039719</strain>
    </source>
</reference>
<name>G0S144_CHATD</name>
<dbReference type="InterPro" id="IPR008011">
    <property type="entry name" value="Complex1_LYR_dom"/>
</dbReference>
<sequence length="652" mass="71763">MDVDNNPSGPSVPLTVPPPPGQSPDQLQPGGTHPPVIIRRRAPIACRRSDKSKKRDVTKMKSVDESIPVRLPVPAAPSQVKGGDEWDLLPPLLEVLDAVNTFTRHYFQLGFIPKQLFPERLQANPRSVSVFFLLGILSVSARLTPALVRRYGSAVKASEIFMERASALAQTEVYKEPSLERCQAFYLLSIAQQGSGLKYQSSINMAISIRMATLMQLHREETYVLQNPTRELIIRAESARRTLAYLGVTMIPRLCNIVLRKAYLQEMLSDNKSDPTLTSFWNKMAHELFQNVEDLYQQIETQFSERPSEEGPGAQMAIPAQTVWPLASRWYEHLERFYKTQSVVPVGAEGGMDDSRDPIPHVLQQAPKGQDMRSGSQTSISPIPGRDGQPASNPAVTIAPLSTPPVVSTSYAGAAGIAPPTSVAQAQTVPQPLPPQQHMLPSHSQVEVTPATVPVPQGPAAPRPPTTDGLGLLLEAFDTHQAASGAAAPPNVVVAGPTTITTVPQPPHSQHQAQATFSPHVPTQQQQAYFPPQTQPQPNPHATGLVMNDGQVGLEGEYRQLLRQGRQFTNYNFREYAKRRTRDAFRENKDVQDPAQIQELIQKGRQNLDMMKRQVAISQFYQLNKLVVEGGLSGKDSPGHGETVRQKDTGWD</sequence>
<organism evidence="5">
    <name type="scientific">Chaetomium thermophilum (strain DSM 1495 / CBS 144.50 / IMI 039719)</name>
    <name type="common">Thermochaetoides thermophila</name>
    <dbReference type="NCBI Taxonomy" id="759272"/>
    <lineage>
        <taxon>Eukaryota</taxon>
        <taxon>Fungi</taxon>
        <taxon>Dikarya</taxon>
        <taxon>Ascomycota</taxon>
        <taxon>Pezizomycotina</taxon>
        <taxon>Sordariomycetes</taxon>
        <taxon>Sordariomycetidae</taxon>
        <taxon>Sordariales</taxon>
        <taxon>Chaetomiaceae</taxon>
        <taxon>Thermochaetoides</taxon>
    </lineage>
</organism>
<dbReference type="OrthoDB" id="2399539at2759"/>
<dbReference type="KEGG" id="cthr:CTHT_0012290"/>
<feature type="compositionally biased region" description="Basic and acidic residues" evidence="2">
    <location>
        <begin position="637"/>
        <end position="652"/>
    </location>
</feature>